<dbReference type="GO" id="GO:0030170">
    <property type="term" value="F:pyridoxal phosphate binding"/>
    <property type="evidence" value="ECO:0007669"/>
    <property type="project" value="UniProtKB-UniRule"/>
</dbReference>
<dbReference type="PANTHER" id="PTHR30511:SF0">
    <property type="entry name" value="ALANINE RACEMASE, CATABOLIC-RELATED"/>
    <property type="match status" value="1"/>
</dbReference>
<dbReference type="EMBL" id="DTMQ01000046">
    <property type="protein sequence ID" value="HGE99913.1"/>
    <property type="molecule type" value="Genomic_DNA"/>
</dbReference>
<protein>
    <recommendedName>
        <fullName evidence="4">Alanine racemase</fullName>
        <ecNumber evidence="4">5.1.1.1</ecNumber>
    </recommendedName>
</protein>
<dbReference type="GO" id="GO:0008784">
    <property type="term" value="F:alanine racemase activity"/>
    <property type="evidence" value="ECO:0007669"/>
    <property type="project" value="UniProtKB-UniRule"/>
</dbReference>
<dbReference type="PANTHER" id="PTHR30511">
    <property type="entry name" value="ALANINE RACEMASE"/>
    <property type="match status" value="1"/>
</dbReference>
<name>A0A7C3YTL4_UNCW3</name>
<evidence type="ECO:0000256" key="3">
    <source>
        <dbReference type="ARBA" id="ARBA00023235"/>
    </source>
</evidence>
<reference evidence="8" key="1">
    <citation type="journal article" date="2020" name="mSystems">
        <title>Genome- and Community-Level Interaction Insights into Carbon Utilization and Element Cycling Functions of Hydrothermarchaeota in Hydrothermal Sediment.</title>
        <authorList>
            <person name="Zhou Z."/>
            <person name="Liu Y."/>
            <person name="Xu W."/>
            <person name="Pan J."/>
            <person name="Luo Z.H."/>
            <person name="Li M."/>
        </authorList>
    </citation>
    <scope>NUCLEOTIDE SEQUENCE [LARGE SCALE GENOMIC DNA]</scope>
    <source>
        <strain evidence="8">SpSt-906</strain>
    </source>
</reference>
<evidence type="ECO:0000259" key="7">
    <source>
        <dbReference type="SMART" id="SM01005"/>
    </source>
</evidence>
<dbReference type="InterPro" id="IPR000821">
    <property type="entry name" value="Ala_racemase"/>
</dbReference>
<keyword evidence="2 4" id="KW-0663">Pyridoxal phosphate</keyword>
<dbReference type="EC" id="5.1.1.1" evidence="4"/>
<evidence type="ECO:0000256" key="1">
    <source>
        <dbReference type="ARBA" id="ARBA00001933"/>
    </source>
</evidence>
<dbReference type="PRINTS" id="PR00992">
    <property type="entry name" value="ALARACEMASE"/>
</dbReference>
<proteinExistence type="inferred from homology"/>
<feature type="active site" description="Proton acceptor; specific for L-alanine" evidence="4">
    <location>
        <position position="276"/>
    </location>
</feature>
<dbReference type="HAMAP" id="MF_01201">
    <property type="entry name" value="Ala_racemase"/>
    <property type="match status" value="1"/>
</dbReference>
<dbReference type="AlphaFoldDB" id="A0A7C3YTL4"/>
<dbReference type="Gene3D" id="3.20.20.10">
    <property type="entry name" value="Alanine racemase"/>
    <property type="match status" value="1"/>
</dbReference>
<dbReference type="UniPathway" id="UPA00042">
    <property type="reaction ID" value="UER00497"/>
</dbReference>
<dbReference type="InterPro" id="IPR001608">
    <property type="entry name" value="Ala_racemase_N"/>
</dbReference>
<evidence type="ECO:0000256" key="6">
    <source>
        <dbReference type="PIRSR" id="PIRSR600821-52"/>
    </source>
</evidence>
<dbReference type="InterPro" id="IPR020622">
    <property type="entry name" value="Ala_racemase_pyridoxalP-BS"/>
</dbReference>
<feature type="modified residue" description="N6-(pyridoxal phosphate)lysine" evidence="4 5">
    <location>
        <position position="46"/>
    </location>
</feature>
<comment type="function">
    <text evidence="4">Catalyzes the interconversion of L-alanine and D-alanine. May also act on other amino acids.</text>
</comment>
<dbReference type="Pfam" id="PF00842">
    <property type="entry name" value="Ala_racemase_C"/>
    <property type="match status" value="1"/>
</dbReference>
<evidence type="ECO:0000256" key="2">
    <source>
        <dbReference type="ARBA" id="ARBA00022898"/>
    </source>
</evidence>
<dbReference type="SMART" id="SM01005">
    <property type="entry name" value="Ala_racemase_C"/>
    <property type="match status" value="1"/>
</dbReference>
<feature type="binding site" evidence="4 6">
    <location>
        <position position="324"/>
    </location>
    <ligand>
        <name>substrate</name>
    </ligand>
</feature>
<comment type="similarity">
    <text evidence="4">Belongs to the alanine racemase family.</text>
</comment>
<dbReference type="SUPFAM" id="SSF50621">
    <property type="entry name" value="Alanine racemase C-terminal domain-like"/>
    <property type="match status" value="1"/>
</dbReference>
<dbReference type="SUPFAM" id="SSF51419">
    <property type="entry name" value="PLP-binding barrel"/>
    <property type="match status" value="1"/>
</dbReference>
<dbReference type="FunFam" id="3.20.20.10:FF:000002">
    <property type="entry name" value="Alanine racemase"/>
    <property type="match status" value="1"/>
</dbReference>
<organism evidence="8">
    <name type="scientific">candidate division WOR-3 bacterium</name>
    <dbReference type="NCBI Taxonomy" id="2052148"/>
    <lineage>
        <taxon>Bacteria</taxon>
        <taxon>Bacteria division WOR-3</taxon>
    </lineage>
</organism>
<comment type="catalytic activity">
    <reaction evidence="4">
        <text>L-alanine = D-alanine</text>
        <dbReference type="Rhea" id="RHEA:20249"/>
        <dbReference type="ChEBI" id="CHEBI:57416"/>
        <dbReference type="ChEBI" id="CHEBI:57972"/>
        <dbReference type="EC" id="5.1.1.1"/>
    </reaction>
</comment>
<dbReference type="InterPro" id="IPR009006">
    <property type="entry name" value="Ala_racemase/Decarboxylase_C"/>
</dbReference>
<dbReference type="GO" id="GO:0005829">
    <property type="term" value="C:cytosol"/>
    <property type="evidence" value="ECO:0007669"/>
    <property type="project" value="TreeGrafter"/>
</dbReference>
<sequence>MENSQAEPKEIAGERIWAEIDIRRIRENIRLIKEFSRAKKLLLAVKADAYGHGAKEIAPFLQRDCDFFGVASVEEGISLRENGVTKSEILILSPIPYSSIPPLFQYHLIPTISEKSFLRLLIRETERRKRRISVFLEIDTGMGRTGFLPEEARKVIPEILNNPFLDLKGIFSHFSSSDSDFSFTKNQISLFKENIKGITKRGVLFSLANSSGIINFPDSHLQLIRPGLLAYGIIPNTFKSVPEAVLTLLRRIQPALSLYSRVVGLRNLPKGSGVSYGRRFICEKDSLIAVVSCGYGDGIPYNLTNRGEVLLNGKRAKMVGAVCMDLLMVDVSEIEGVRIGNRVTLIGEEGKERIRVSDVAFWANTIPYEITCRISPRVRRVFKEGKRIIKIR</sequence>
<dbReference type="Pfam" id="PF01168">
    <property type="entry name" value="Ala_racemase_N"/>
    <property type="match status" value="1"/>
</dbReference>
<gene>
    <name evidence="8" type="primary">alr</name>
    <name evidence="8" type="ORF">ENX07_07605</name>
</gene>
<evidence type="ECO:0000256" key="4">
    <source>
        <dbReference type="HAMAP-Rule" id="MF_01201"/>
    </source>
</evidence>
<keyword evidence="3 4" id="KW-0413">Isomerase</keyword>
<comment type="caution">
    <text evidence="8">The sequence shown here is derived from an EMBL/GenBank/DDBJ whole genome shotgun (WGS) entry which is preliminary data.</text>
</comment>
<dbReference type="NCBIfam" id="TIGR00492">
    <property type="entry name" value="alr"/>
    <property type="match status" value="1"/>
</dbReference>
<dbReference type="Gene3D" id="2.40.37.10">
    <property type="entry name" value="Lyase, Ornithine Decarboxylase, Chain A, domain 1"/>
    <property type="match status" value="1"/>
</dbReference>
<comment type="pathway">
    <text evidence="4">Amino-acid biosynthesis; D-alanine biosynthesis; D-alanine from L-alanine: step 1/1.</text>
</comment>
<accession>A0A7C3YTL4</accession>
<evidence type="ECO:0000313" key="8">
    <source>
        <dbReference type="EMBL" id="HGE99913.1"/>
    </source>
</evidence>
<dbReference type="CDD" id="cd00430">
    <property type="entry name" value="PLPDE_III_AR"/>
    <property type="match status" value="1"/>
</dbReference>
<dbReference type="InterPro" id="IPR029066">
    <property type="entry name" value="PLP-binding_barrel"/>
</dbReference>
<dbReference type="GO" id="GO:0030632">
    <property type="term" value="P:D-alanine biosynthetic process"/>
    <property type="evidence" value="ECO:0007669"/>
    <property type="project" value="UniProtKB-UniRule"/>
</dbReference>
<dbReference type="InterPro" id="IPR011079">
    <property type="entry name" value="Ala_racemase_C"/>
</dbReference>
<feature type="active site" description="Proton acceptor; specific for D-alanine" evidence="4">
    <location>
        <position position="46"/>
    </location>
</feature>
<evidence type="ECO:0000256" key="5">
    <source>
        <dbReference type="PIRSR" id="PIRSR600821-50"/>
    </source>
</evidence>
<comment type="cofactor">
    <cofactor evidence="1 4 5">
        <name>pyridoxal 5'-phosphate</name>
        <dbReference type="ChEBI" id="CHEBI:597326"/>
    </cofactor>
</comment>
<feature type="domain" description="Alanine racemase C-terminal" evidence="7">
    <location>
        <begin position="255"/>
        <end position="383"/>
    </location>
</feature>
<dbReference type="PROSITE" id="PS00395">
    <property type="entry name" value="ALANINE_RACEMASE"/>
    <property type="match status" value="1"/>
</dbReference>
<feature type="binding site" evidence="4 6">
    <location>
        <position position="144"/>
    </location>
    <ligand>
        <name>substrate</name>
    </ligand>
</feature>